<organism evidence="2 3">
    <name type="scientific">Vespula germanica</name>
    <name type="common">German yellow jacket</name>
    <name type="synonym">Paravespula germanica</name>
    <dbReference type="NCBI Taxonomy" id="30212"/>
    <lineage>
        <taxon>Eukaryota</taxon>
        <taxon>Metazoa</taxon>
        <taxon>Ecdysozoa</taxon>
        <taxon>Arthropoda</taxon>
        <taxon>Hexapoda</taxon>
        <taxon>Insecta</taxon>
        <taxon>Pterygota</taxon>
        <taxon>Neoptera</taxon>
        <taxon>Endopterygota</taxon>
        <taxon>Hymenoptera</taxon>
        <taxon>Apocrita</taxon>
        <taxon>Aculeata</taxon>
        <taxon>Vespoidea</taxon>
        <taxon>Vespidae</taxon>
        <taxon>Vespinae</taxon>
        <taxon>Vespula</taxon>
    </lineage>
</organism>
<name>A0A834U658_VESGE</name>
<reference evidence="2" key="1">
    <citation type="journal article" date="2020" name="G3 (Bethesda)">
        <title>High-Quality Assemblies for Three Invasive Social Wasps from the &lt;i&gt;Vespula&lt;/i&gt; Genus.</title>
        <authorList>
            <person name="Harrop T.W.R."/>
            <person name="Guhlin J."/>
            <person name="McLaughlin G.M."/>
            <person name="Permina E."/>
            <person name="Stockwell P."/>
            <person name="Gilligan J."/>
            <person name="Le Lec M.F."/>
            <person name="Gruber M.A.M."/>
            <person name="Quinn O."/>
            <person name="Lovegrove M."/>
            <person name="Duncan E.J."/>
            <person name="Remnant E.J."/>
            <person name="Van Eeckhoven J."/>
            <person name="Graham B."/>
            <person name="Knapp R.A."/>
            <person name="Langford K.W."/>
            <person name="Kronenberg Z."/>
            <person name="Press M.O."/>
            <person name="Eacker S.M."/>
            <person name="Wilson-Rankin E.E."/>
            <person name="Purcell J."/>
            <person name="Lester P.J."/>
            <person name="Dearden P.K."/>
        </authorList>
    </citation>
    <scope>NUCLEOTIDE SEQUENCE</scope>
    <source>
        <strain evidence="2">Linc-1</strain>
    </source>
</reference>
<feature type="region of interest" description="Disordered" evidence="1">
    <location>
        <begin position="31"/>
        <end position="67"/>
    </location>
</feature>
<protein>
    <submittedName>
        <fullName evidence="2">Uncharacterized protein</fullName>
    </submittedName>
</protein>
<dbReference type="SUPFAM" id="SSF101447">
    <property type="entry name" value="Formin homology 2 domain (FH2 domain)"/>
    <property type="match status" value="1"/>
</dbReference>
<comment type="caution">
    <text evidence="2">The sequence shown here is derived from an EMBL/GenBank/DDBJ whole genome shotgun (WGS) entry which is preliminary data.</text>
</comment>
<gene>
    <name evidence="2" type="ORF">HZH68_000585</name>
</gene>
<sequence>MRMHTFSLSECTYYCRGEVLVACNEAPPPPPPLPAPPPLGTTTPPTSSLHANFPSTGALGEPRGRQGTWRGEEVRCSMYEYGGVIEKRAFFCSIDKPNRERVSRAFLSLGRKGWEGLGGGGGGGDGGTERDEKESARAIYLVKVFKWNKINSSEKVLGLEEVADRCENNLFGSIAGG</sequence>
<accession>A0A834U658</accession>
<dbReference type="EMBL" id="JACSDZ010000001">
    <property type="protein sequence ID" value="KAF7417932.1"/>
    <property type="molecule type" value="Genomic_DNA"/>
</dbReference>
<keyword evidence="3" id="KW-1185">Reference proteome</keyword>
<evidence type="ECO:0000256" key="1">
    <source>
        <dbReference type="SAM" id="MobiDB-lite"/>
    </source>
</evidence>
<dbReference type="AlphaFoldDB" id="A0A834U658"/>
<proteinExistence type="predicted"/>
<evidence type="ECO:0000313" key="2">
    <source>
        <dbReference type="EMBL" id="KAF7417932.1"/>
    </source>
</evidence>
<evidence type="ECO:0000313" key="3">
    <source>
        <dbReference type="Proteomes" id="UP000617340"/>
    </source>
</evidence>
<dbReference type="Proteomes" id="UP000617340">
    <property type="component" value="Unassembled WGS sequence"/>
</dbReference>